<evidence type="ECO:0000256" key="3">
    <source>
        <dbReference type="ARBA" id="ARBA00022723"/>
    </source>
</evidence>
<dbReference type="Pfam" id="PF13833">
    <property type="entry name" value="EF-hand_8"/>
    <property type="match status" value="1"/>
</dbReference>
<dbReference type="GO" id="GO:0005509">
    <property type="term" value="F:calcium ion binding"/>
    <property type="evidence" value="ECO:0007669"/>
    <property type="project" value="InterPro"/>
</dbReference>
<comment type="caution">
    <text evidence="8">The sequence shown here is derived from an EMBL/GenBank/DDBJ whole genome shotgun (WGS) entry which is preliminary data.</text>
</comment>
<reference evidence="8 9" key="1">
    <citation type="journal article" date="2018" name="Sci. Rep.">
        <title>Genomic signatures of local adaptation to the degree of environmental predictability in rotifers.</title>
        <authorList>
            <person name="Franch-Gras L."/>
            <person name="Hahn C."/>
            <person name="Garcia-Roger E.M."/>
            <person name="Carmona M.J."/>
            <person name="Serra M."/>
            <person name="Gomez A."/>
        </authorList>
    </citation>
    <scope>NUCLEOTIDE SEQUENCE [LARGE SCALE GENOMIC DNA]</scope>
    <source>
        <strain evidence="8">HYR1</strain>
    </source>
</reference>
<feature type="domain" description="EF-hand" evidence="7">
    <location>
        <begin position="90"/>
        <end position="125"/>
    </location>
</feature>
<dbReference type="SUPFAM" id="SSF47473">
    <property type="entry name" value="EF-hand"/>
    <property type="match status" value="1"/>
</dbReference>
<dbReference type="InterPro" id="IPR018247">
    <property type="entry name" value="EF_Hand_1_Ca_BS"/>
</dbReference>
<dbReference type="CDD" id="cd00051">
    <property type="entry name" value="EFh"/>
    <property type="match status" value="1"/>
</dbReference>
<proteinExistence type="inferred from homology"/>
<evidence type="ECO:0000256" key="5">
    <source>
        <dbReference type="ARBA" id="ARBA00022837"/>
    </source>
</evidence>
<evidence type="ECO:0000256" key="6">
    <source>
        <dbReference type="ARBA" id="ARBA00023288"/>
    </source>
</evidence>
<dbReference type="SMART" id="SM00054">
    <property type="entry name" value="EFh"/>
    <property type="match status" value="3"/>
</dbReference>
<accession>A0A3M7RJA1</accession>
<dbReference type="Gene3D" id="1.10.238.10">
    <property type="entry name" value="EF-hand"/>
    <property type="match status" value="1"/>
</dbReference>
<dbReference type="Pfam" id="PF13499">
    <property type="entry name" value="EF-hand_7"/>
    <property type="match status" value="1"/>
</dbReference>
<dbReference type="PANTHER" id="PTHR23055">
    <property type="entry name" value="CALCIUM BINDING PROTEINS"/>
    <property type="match status" value="1"/>
</dbReference>
<dbReference type="InterPro" id="IPR011992">
    <property type="entry name" value="EF-hand-dom_pair"/>
</dbReference>
<feature type="domain" description="EF-hand" evidence="7">
    <location>
        <begin position="126"/>
        <end position="161"/>
    </location>
</feature>
<name>A0A3M7RJA1_BRAPC</name>
<dbReference type="EMBL" id="REGN01003261">
    <property type="protein sequence ID" value="RNA23554.1"/>
    <property type="molecule type" value="Genomic_DNA"/>
</dbReference>
<gene>
    <name evidence="8" type="ORF">BpHYR1_005165</name>
</gene>
<evidence type="ECO:0000256" key="2">
    <source>
        <dbReference type="ARBA" id="ARBA00022707"/>
    </source>
</evidence>
<keyword evidence="4" id="KW-0677">Repeat</keyword>
<evidence type="ECO:0000313" key="9">
    <source>
        <dbReference type="Proteomes" id="UP000276133"/>
    </source>
</evidence>
<dbReference type="InterPro" id="IPR002048">
    <property type="entry name" value="EF_hand_dom"/>
</dbReference>
<dbReference type="OrthoDB" id="5953812at2759"/>
<keyword evidence="5" id="KW-0106">Calcium</keyword>
<keyword evidence="9" id="KW-1185">Reference proteome</keyword>
<keyword evidence="6" id="KW-0449">Lipoprotein</keyword>
<dbReference type="STRING" id="10195.A0A3M7RJA1"/>
<protein>
    <submittedName>
        <fullName evidence="8">Hippocalcin 1</fullName>
    </submittedName>
</protein>
<evidence type="ECO:0000259" key="7">
    <source>
        <dbReference type="PROSITE" id="PS50222"/>
    </source>
</evidence>
<evidence type="ECO:0000256" key="4">
    <source>
        <dbReference type="ARBA" id="ARBA00022737"/>
    </source>
</evidence>
<evidence type="ECO:0000313" key="8">
    <source>
        <dbReference type="EMBL" id="RNA23554.1"/>
    </source>
</evidence>
<keyword evidence="3" id="KW-0479">Metal-binding</keyword>
<sequence>MGPKNSRQKTNPNYTGRRINQVLRVRKNGKKKSQEPQISDIRELSIRCGLREEVIRDLQDKVLEKNPAGKLSKTEFIELYCSLRTESFDKLIKISEFIFKSFDRDNNGIIDCEEFIVAYSMTTRGTVENKMSFLFDLYDTDKNGYLTNAEILKVIEAMLELLEVENKKPNSANMAEECVRLLDKANDGIVSKEEFSLSITSIFCFKSAKFFLHTKRNLIKSKYNYIHASNVLCEINNVCEKERKICEKA</sequence>
<dbReference type="InterPro" id="IPR028846">
    <property type="entry name" value="Recoverin"/>
</dbReference>
<dbReference type="PROSITE" id="PS00018">
    <property type="entry name" value="EF_HAND_1"/>
    <property type="match status" value="2"/>
</dbReference>
<feature type="domain" description="EF-hand" evidence="7">
    <location>
        <begin position="170"/>
        <end position="205"/>
    </location>
</feature>
<dbReference type="PANTHER" id="PTHR23055:SF178">
    <property type="entry name" value="NEUROCALCIN HOMOLOG"/>
    <property type="match status" value="1"/>
</dbReference>
<evidence type="ECO:0000256" key="1">
    <source>
        <dbReference type="ARBA" id="ARBA00006049"/>
    </source>
</evidence>
<dbReference type="PROSITE" id="PS50222">
    <property type="entry name" value="EF_HAND_2"/>
    <property type="match status" value="3"/>
</dbReference>
<comment type="similarity">
    <text evidence="1">Belongs to the recoverin family.</text>
</comment>
<dbReference type="Proteomes" id="UP000276133">
    <property type="component" value="Unassembled WGS sequence"/>
</dbReference>
<organism evidence="8 9">
    <name type="scientific">Brachionus plicatilis</name>
    <name type="common">Marine rotifer</name>
    <name type="synonym">Brachionus muelleri</name>
    <dbReference type="NCBI Taxonomy" id="10195"/>
    <lineage>
        <taxon>Eukaryota</taxon>
        <taxon>Metazoa</taxon>
        <taxon>Spiralia</taxon>
        <taxon>Gnathifera</taxon>
        <taxon>Rotifera</taxon>
        <taxon>Eurotatoria</taxon>
        <taxon>Monogononta</taxon>
        <taxon>Pseudotrocha</taxon>
        <taxon>Ploima</taxon>
        <taxon>Brachionidae</taxon>
        <taxon>Brachionus</taxon>
    </lineage>
</organism>
<dbReference type="AlphaFoldDB" id="A0A3M7RJA1"/>
<keyword evidence="2" id="KW-0519">Myristate</keyword>